<evidence type="ECO:0000313" key="2">
    <source>
        <dbReference type="EMBL" id="GAB1301341.1"/>
    </source>
</evidence>
<keyword evidence="1" id="KW-0472">Membrane</keyword>
<name>A0ABQ0FQ49_APOSI</name>
<feature type="transmembrane region" description="Helical" evidence="1">
    <location>
        <begin position="41"/>
        <end position="60"/>
    </location>
</feature>
<sequence>MKGKLKHREGLADRERYTTARLSFEDRAEMARTMEPLARKIFKGVLAAELAGVLGAYFLFKKMNSSQDFRQTMSKKFPFILEVFITNPWNSLECMALEKKIRKNGWIAKIKVITISFPLELLETFVGRRQMSLRL</sequence>
<keyword evidence="3" id="KW-1185">Reference proteome</keyword>
<evidence type="ECO:0000256" key="1">
    <source>
        <dbReference type="SAM" id="Phobius"/>
    </source>
</evidence>
<dbReference type="Proteomes" id="UP001623349">
    <property type="component" value="Unassembled WGS sequence"/>
</dbReference>
<keyword evidence="1" id="KW-1133">Transmembrane helix</keyword>
<comment type="caution">
    <text evidence="2">The sequence shown here is derived from an EMBL/GenBank/DDBJ whole genome shotgun (WGS) entry which is preliminary data.</text>
</comment>
<protein>
    <submittedName>
        <fullName evidence="2">Protein CEBPZOS</fullName>
    </submittedName>
</protein>
<organism evidence="2 3">
    <name type="scientific">Apodemus speciosus</name>
    <name type="common">Large Japanese field mouse</name>
    <dbReference type="NCBI Taxonomy" id="105296"/>
    <lineage>
        <taxon>Eukaryota</taxon>
        <taxon>Metazoa</taxon>
        <taxon>Chordata</taxon>
        <taxon>Craniata</taxon>
        <taxon>Vertebrata</taxon>
        <taxon>Euteleostomi</taxon>
        <taxon>Mammalia</taxon>
        <taxon>Eutheria</taxon>
        <taxon>Euarchontoglires</taxon>
        <taxon>Glires</taxon>
        <taxon>Rodentia</taxon>
        <taxon>Myomorpha</taxon>
        <taxon>Muroidea</taxon>
        <taxon>Muridae</taxon>
        <taxon>Murinae</taxon>
        <taxon>Apodemus</taxon>
    </lineage>
</organism>
<keyword evidence="1" id="KW-0812">Transmembrane</keyword>
<reference evidence="2 3" key="1">
    <citation type="submission" date="2024-08" db="EMBL/GenBank/DDBJ databases">
        <title>The draft genome of Apodemus speciosus.</title>
        <authorList>
            <person name="Nabeshima K."/>
            <person name="Suzuki S."/>
            <person name="Onuma M."/>
        </authorList>
    </citation>
    <scope>NUCLEOTIDE SEQUENCE [LARGE SCALE GENOMIC DNA]</scope>
    <source>
        <strain evidence="2">IB14-021</strain>
    </source>
</reference>
<dbReference type="EMBL" id="BAAFST010000017">
    <property type="protein sequence ID" value="GAB1301341.1"/>
    <property type="molecule type" value="Genomic_DNA"/>
</dbReference>
<dbReference type="PANTHER" id="PTHR38001:SF1">
    <property type="entry name" value="PROTEIN CEBPZOS"/>
    <property type="match status" value="1"/>
</dbReference>
<proteinExistence type="predicted"/>
<evidence type="ECO:0000313" key="3">
    <source>
        <dbReference type="Proteomes" id="UP001623349"/>
    </source>
</evidence>
<accession>A0ABQ0FQ49</accession>
<dbReference type="PANTHER" id="PTHR38001">
    <property type="entry name" value="PROTEIN CEBPZOS"/>
    <property type="match status" value="1"/>
</dbReference>
<dbReference type="InterPro" id="IPR037764">
    <property type="entry name" value="CEBPZOS"/>
</dbReference>
<gene>
    <name evidence="2" type="ORF">APTSU1_001657900</name>
</gene>